<dbReference type="GO" id="GO:0006307">
    <property type="term" value="P:DNA alkylation repair"/>
    <property type="evidence" value="ECO:0007669"/>
    <property type="project" value="InterPro"/>
</dbReference>
<dbReference type="Gramene" id="Mp8g13410.1">
    <property type="protein sequence ID" value="Mp8g13410.1.cds1"/>
    <property type="gene ID" value="Mp8g13410"/>
</dbReference>
<dbReference type="InterPro" id="IPR004087">
    <property type="entry name" value="KH_dom"/>
</dbReference>
<dbReference type="CDD" id="cd00105">
    <property type="entry name" value="KH-I"/>
    <property type="match status" value="1"/>
</dbReference>
<feature type="compositionally biased region" description="Low complexity" evidence="2">
    <location>
        <begin position="40"/>
        <end position="65"/>
    </location>
</feature>
<evidence type="ECO:0000313" key="4">
    <source>
        <dbReference type="EMBL" id="PTQ31529.1"/>
    </source>
</evidence>
<keyword evidence="1" id="KW-0694">RNA-binding</keyword>
<dbReference type="SUPFAM" id="SSF55144">
    <property type="entry name" value="LigT-like"/>
    <property type="match status" value="1"/>
</dbReference>
<accession>A0A2R6WCG2</accession>
<name>A0A2R6WCG2_MARPO</name>
<feature type="compositionally biased region" description="Polar residues" evidence="2">
    <location>
        <begin position="66"/>
        <end position="78"/>
    </location>
</feature>
<dbReference type="InterPro" id="IPR009097">
    <property type="entry name" value="Cyclic_Pdiesterase"/>
</dbReference>
<dbReference type="AlphaFoldDB" id="A0A2R6WCG2"/>
<feature type="region of interest" description="Disordered" evidence="2">
    <location>
        <begin position="1"/>
        <end position="78"/>
    </location>
</feature>
<dbReference type="PANTHER" id="PTHR13360:SF1">
    <property type="entry name" value="ACTIVATING SIGNAL COINTEGRATOR 1 COMPLEX SUBUNIT 1"/>
    <property type="match status" value="1"/>
</dbReference>
<protein>
    <recommendedName>
        <fullName evidence="3">K Homology domain-containing protein</fullName>
    </recommendedName>
</protein>
<dbReference type="EMBL" id="KZ772782">
    <property type="protein sequence ID" value="PTQ31529.1"/>
    <property type="molecule type" value="Genomic_DNA"/>
</dbReference>
<evidence type="ECO:0000256" key="1">
    <source>
        <dbReference type="PROSITE-ProRule" id="PRU00117"/>
    </source>
</evidence>
<dbReference type="OrthoDB" id="277832at2759"/>
<dbReference type="GO" id="GO:0006355">
    <property type="term" value="P:regulation of DNA-templated transcription"/>
    <property type="evidence" value="ECO:0000318"/>
    <property type="project" value="GO_Central"/>
</dbReference>
<sequence>MKKGTTVWKEKKRGRSVSTAAEVSTANAESAAAARKENDGSVSAGEPSGGASSAPAPASDSASPADQQSIVTPSESSSKTLDVDTMLLRFLVGKGGSTKDKIQKDCGVKLKVPSTHEAKTSKSGCSVVITGSAAGIEAAEKQIKAILDEAVQSKLQYTHFISLPLATHPDLLEQVEKFQERILARNQQTSSSGESSVSDEDKVDAMDTEKGVSEEESKSPKAANAEVEKGLNENGATSPEAENLEKKEKGMTEREIASPKAATLDAEKKVVTGSTVEDMDVEKVVVVEEGKSLEADIMNLEKGILEEEKVCKEEVLDMEKGVTEEAKTAALNKSGIDKSIFVKPRTFHLTVLMLKLWNEERVQAASEVLEKTMASVHEALEGKPVVLDIQGVQTMKGKREKAHVLFARVENSAEKDRLMQACQVLIDAYVESGLVMEKDIGQPLKLHATLMNTTHRTVKKNLRFGKRIPFDATEILEQYGQWKWGEFAIQEAHLSQRFVYGENGYYHCVKSIPLPGAVDKVDTTPDTGSL</sequence>
<dbReference type="SUPFAM" id="SSF54791">
    <property type="entry name" value="Eukaryotic type KH-domain (KH-domain type I)"/>
    <property type="match status" value="1"/>
</dbReference>
<evidence type="ECO:0000259" key="3">
    <source>
        <dbReference type="SMART" id="SM00322"/>
    </source>
</evidence>
<dbReference type="InterPro" id="IPR036612">
    <property type="entry name" value="KH_dom_type_1_sf"/>
</dbReference>
<evidence type="ECO:0000313" key="5">
    <source>
        <dbReference type="Proteomes" id="UP000244005"/>
    </source>
</evidence>
<feature type="compositionally biased region" description="Low complexity" evidence="2">
    <location>
        <begin position="16"/>
        <end position="33"/>
    </location>
</feature>
<reference evidence="5" key="1">
    <citation type="journal article" date="2017" name="Cell">
        <title>Insights into land plant evolution garnered from the Marchantia polymorpha genome.</title>
        <authorList>
            <person name="Bowman J.L."/>
            <person name="Kohchi T."/>
            <person name="Yamato K.T."/>
            <person name="Jenkins J."/>
            <person name="Shu S."/>
            <person name="Ishizaki K."/>
            <person name="Yamaoka S."/>
            <person name="Nishihama R."/>
            <person name="Nakamura Y."/>
            <person name="Berger F."/>
            <person name="Adam C."/>
            <person name="Aki S.S."/>
            <person name="Althoff F."/>
            <person name="Araki T."/>
            <person name="Arteaga-Vazquez M.A."/>
            <person name="Balasubrmanian S."/>
            <person name="Barry K."/>
            <person name="Bauer D."/>
            <person name="Boehm C.R."/>
            <person name="Briginshaw L."/>
            <person name="Caballero-Perez J."/>
            <person name="Catarino B."/>
            <person name="Chen F."/>
            <person name="Chiyoda S."/>
            <person name="Chovatia M."/>
            <person name="Davies K.M."/>
            <person name="Delmans M."/>
            <person name="Demura T."/>
            <person name="Dierschke T."/>
            <person name="Dolan L."/>
            <person name="Dorantes-Acosta A.E."/>
            <person name="Eklund D.M."/>
            <person name="Florent S.N."/>
            <person name="Flores-Sandoval E."/>
            <person name="Fujiyama A."/>
            <person name="Fukuzawa H."/>
            <person name="Galik B."/>
            <person name="Grimanelli D."/>
            <person name="Grimwood J."/>
            <person name="Grossniklaus U."/>
            <person name="Hamada T."/>
            <person name="Haseloff J."/>
            <person name="Hetherington A.J."/>
            <person name="Higo A."/>
            <person name="Hirakawa Y."/>
            <person name="Hundley H.N."/>
            <person name="Ikeda Y."/>
            <person name="Inoue K."/>
            <person name="Inoue S.I."/>
            <person name="Ishida S."/>
            <person name="Jia Q."/>
            <person name="Kakita M."/>
            <person name="Kanazawa T."/>
            <person name="Kawai Y."/>
            <person name="Kawashima T."/>
            <person name="Kennedy M."/>
            <person name="Kinose K."/>
            <person name="Kinoshita T."/>
            <person name="Kohara Y."/>
            <person name="Koide E."/>
            <person name="Komatsu K."/>
            <person name="Kopischke S."/>
            <person name="Kubo M."/>
            <person name="Kyozuka J."/>
            <person name="Lagercrantz U."/>
            <person name="Lin S.S."/>
            <person name="Lindquist E."/>
            <person name="Lipzen A.M."/>
            <person name="Lu C.W."/>
            <person name="De Luna E."/>
            <person name="Martienssen R.A."/>
            <person name="Minamino N."/>
            <person name="Mizutani M."/>
            <person name="Mizutani M."/>
            <person name="Mochizuki N."/>
            <person name="Monte I."/>
            <person name="Mosher R."/>
            <person name="Nagasaki H."/>
            <person name="Nakagami H."/>
            <person name="Naramoto S."/>
            <person name="Nishitani K."/>
            <person name="Ohtani M."/>
            <person name="Okamoto T."/>
            <person name="Okumura M."/>
            <person name="Phillips J."/>
            <person name="Pollak B."/>
            <person name="Reinders A."/>
            <person name="Rovekamp M."/>
            <person name="Sano R."/>
            <person name="Sawa S."/>
            <person name="Schmid M.W."/>
            <person name="Shirakawa M."/>
            <person name="Solano R."/>
            <person name="Spunde A."/>
            <person name="Suetsugu N."/>
            <person name="Sugano S."/>
            <person name="Sugiyama A."/>
            <person name="Sun R."/>
            <person name="Suzuki Y."/>
            <person name="Takenaka M."/>
            <person name="Takezawa D."/>
            <person name="Tomogane H."/>
            <person name="Tsuzuki M."/>
            <person name="Ueda T."/>
            <person name="Umeda M."/>
            <person name="Ward J.M."/>
            <person name="Watanabe Y."/>
            <person name="Yazaki K."/>
            <person name="Yokoyama R."/>
            <person name="Yoshitake Y."/>
            <person name="Yotsui I."/>
            <person name="Zachgo S."/>
            <person name="Schmutz J."/>
        </authorList>
    </citation>
    <scope>NUCLEOTIDE SEQUENCE [LARGE SCALE GENOMIC DNA]</scope>
    <source>
        <strain evidence="5">Tak-1</strain>
    </source>
</reference>
<dbReference type="InterPro" id="IPR009210">
    <property type="entry name" value="ASCC1"/>
</dbReference>
<dbReference type="Proteomes" id="UP000244005">
    <property type="component" value="Unassembled WGS sequence"/>
</dbReference>
<dbReference type="Pfam" id="PF00013">
    <property type="entry name" value="KH_1"/>
    <property type="match status" value="1"/>
</dbReference>
<dbReference type="InterPro" id="IPR004088">
    <property type="entry name" value="KH_dom_type_1"/>
</dbReference>
<feature type="domain" description="K Homology" evidence="3">
    <location>
        <begin position="75"/>
        <end position="148"/>
    </location>
</feature>
<dbReference type="GO" id="GO:0003723">
    <property type="term" value="F:RNA binding"/>
    <property type="evidence" value="ECO:0007669"/>
    <property type="project" value="UniProtKB-UniRule"/>
</dbReference>
<proteinExistence type="predicted"/>
<dbReference type="GO" id="GO:0005634">
    <property type="term" value="C:nucleus"/>
    <property type="evidence" value="ECO:0000318"/>
    <property type="project" value="GO_Central"/>
</dbReference>
<dbReference type="PROSITE" id="PS50084">
    <property type="entry name" value="KH_TYPE_1"/>
    <property type="match status" value="1"/>
</dbReference>
<feature type="compositionally biased region" description="Basic and acidic residues" evidence="2">
    <location>
        <begin position="243"/>
        <end position="257"/>
    </location>
</feature>
<dbReference type="Pfam" id="PF10469">
    <property type="entry name" value="AKAP7_NLS"/>
    <property type="match status" value="1"/>
</dbReference>
<keyword evidence="5" id="KW-1185">Reference proteome</keyword>
<dbReference type="Gene3D" id="3.30.1370.10">
    <property type="entry name" value="K Homology domain, type 1"/>
    <property type="match status" value="1"/>
</dbReference>
<feature type="compositionally biased region" description="Basic and acidic residues" evidence="2">
    <location>
        <begin position="199"/>
        <end position="219"/>
    </location>
</feature>
<dbReference type="InterPro" id="IPR019510">
    <property type="entry name" value="AKAP7-like_phosphoesterase"/>
</dbReference>
<dbReference type="SMART" id="SM00322">
    <property type="entry name" value="KH"/>
    <property type="match status" value="1"/>
</dbReference>
<feature type="region of interest" description="Disordered" evidence="2">
    <location>
        <begin position="184"/>
        <end position="268"/>
    </location>
</feature>
<dbReference type="OMA" id="HCCASIS"/>
<gene>
    <name evidence="4" type="ORF">MARPO_0110s0022</name>
</gene>
<dbReference type="PANTHER" id="PTHR13360">
    <property type="entry name" value="ACTIVATING SIGNAL COINTEGRATOR 1 COMPLEX SUBUNIT 1"/>
    <property type="match status" value="1"/>
</dbReference>
<dbReference type="Gene3D" id="3.90.1140.10">
    <property type="entry name" value="Cyclic phosphodiesterase"/>
    <property type="match status" value="2"/>
</dbReference>
<evidence type="ECO:0000256" key="2">
    <source>
        <dbReference type="SAM" id="MobiDB-lite"/>
    </source>
</evidence>
<organism evidence="4 5">
    <name type="scientific">Marchantia polymorpha</name>
    <name type="common">Common liverwort</name>
    <name type="synonym">Marchantia aquatica</name>
    <dbReference type="NCBI Taxonomy" id="3197"/>
    <lineage>
        <taxon>Eukaryota</taxon>
        <taxon>Viridiplantae</taxon>
        <taxon>Streptophyta</taxon>
        <taxon>Embryophyta</taxon>
        <taxon>Marchantiophyta</taxon>
        <taxon>Marchantiopsida</taxon>
        <taxon>Marchantiidae</taxon>
        <taxon>Marchantiales</taxon>
        <taxon>Marchantiaceae</taxon>
        <taxon>Marchantia</taxon>
    </lineage>
</organism>